<evidence type="ECO:0000313" key="4">
    <source>
        <dbReference type="Proteomes" id="UP001600941"/>
    </source>
</evidence>
<dbReference type="InterPro" id="IPR013830">
    <property type="entry name" value="SGNH_hydro"/>
</dbReference>
<dbReference type="RefSeq" id="WP_227210153.1">
    <property type="nucleotide sequence ID" value="NZ_BAABZQ010000001.1"/>
</dbReference>
<name>A0ABQ0BVV5_9FIRM</name>
<dbReference type="InterPro" id="IPR032740">
    <property type="entry name" value="GxDLY"/>
</dbReference>
<dbReference type="Pfam" id="PF14607">
    <property type="entry name" value="GxDLY"/>
    <property type="match status" value="1"/>
</dbReference>
<evidence type="ECO:0000313" key="3">
    <source>
        <dbReference type="EMBL" id="GAA6500661.1"/>
    </source>
</evidence>
<feature type="domain" description="SGNH hydrolase-type esterase N-terminal" evidence="2">
    <location>
        <begin position="21"/>
        <end position="156"/>
    </location>
</feature>
<protein>
    <recommendedName>
        <fullName evidence="5">SGNH hydrolase-type esterase domain-containing protein</fullName>
    </recommendedName>
</protein>
<sequence>MKIEDLDSNFKQEANSTHLNYRKVKETEAEIEGLCPHTWQRLPDGVLEEIDRPELTALARHTSGGVMRFQTDTCILGLCMELLEPDFMMSHMPLTGSAGMDVFVNGSYAATFRAELGEDAVKGEILLSGEKSEITVYLPLYNGVKEFYLGISEKACIWKPLEHKVRRPIIFYGSSITQGGCASRTSNAYPALVTRWLDAGMYCLGFSGNARGDLPIARYIAGLPAEYLVYDYDYNAPDAAFLRETHEPFLEYILSHNPTLPVLVMSRPNPEFKTEELQSRERRQIIWETVFKCRERGYQVDFLDGAELFGEEARECCTVDGIHPNDLGFYRIAQRVFGKIHAFLS</sequence>
<reference evidence="3 4" key="1">
    <citation type="submission" date="2024-04" db="EMBL/GenBank/DDBJ databases">
        <title>Defined microbial consortia suppress multidrug-resistant proinflammatory Enterobacteriaceae via ecological control.</title>
        <authorList>
            <person name="Furuichi M."/>
            <person name="Kawaguchi T."/>
            <person name="Pust M."/>
            <person name="Yasuma K."/>
            <person name="Plichta D."/>
            <person name="Hasegawa N."/>
            <person name="Ohya T."/>
            <person name="Bhattarai S."/>
            <person name="Sasajima S."/>
            <person name="Aoto Y."/>
            <person name="Tuganbaev T."/>
            <person name="Yaginuma M."/>
            <person name="Ueda M."/>
            <person name="Okahashi N."/>
            <person name="Amafuji K."/>
            <person name="Kiridooshi Y."/>
            <person name="Sugita K."/>
            <person name="Strazar M."/>
            <person name="Skelly A."/>
            <person name="Suda W."/>
            <person name="Hattori M."/>
            <person name="Nakamoto N."/>
            <person name="Caballero S."/>
            <person name="Norman J."/>
            <person name="Olle B."/>
            <person name="Tanoue T."/>
            <person name="Arita M."/>
            <person name="Bucci V."/>
            <person name="Atarashi K."/>
            <person name="Xavier R."/>
            <person name="Honda K."/>
        </authorList>
    </citation>
    <scope>NUCLEOTIDE SEQUENCE [LARGE SCALE GENOMIC DNA]</scope>
    <source>
        <strain evidence="4">k34-0107-D12</strain>
    </source>
</reference>
<dbReference type="Gene3D" id="3.40.50.1110">
    <property type="entry name" value="SGNH hydrolase"/>
    <property type="match status" value="1"/>
</dbReference>
<dbReference type="InterPro" id="IPR036514">
    <property type="entry name" value="SGNH_hydro_sf"/>
</dbReference>
<evidence type="ECO:0008006" key="5">
    <source>
        <dbReference type="Google" id="ProtNLM"/>
    </source>
</evidence>
<comment type="caution">
    <text evidence="3">The sequence shown here is derived from an EMBL/GenBank/DDBJ whole genome shotgun (WGS) entry which is preliminary data.</text>
</comment>
<proteinExistence type="predicted"/>
<accession>A0ABQ0BVV5</accession>
<organism evidence="3 4">
    <name type="scientific">Blautia parvula</name>
    <dbReference type="NCBI Taxonomy" id="2877527"/>
    <lineage>
        <taxon>Bacteria</taxon>
        <taxon>Bacillati</taxon>
        <taxon>Bacillota</taxon>
        <taxon>Clostridia</taxon>
        <taxon>Lachnospirales</taxon>
        <taxon>Lachnospiraceae</taxon>
        <taxon>Blautia</taxon>
    </lineage>
</organism>
<dbReference type="Proteomes" id="UP001600941">
    <property type="component" value="Unassembled WGS sequence"/>
</dbReference>
<dbReference type="EMBL" id="BAABZQ010000001">
    <property type="protein sequence ID" value="GAA6500661.1"/>
    <property type="molecule type" value="Genomic_DNA"/>
</dbReference>
<keyword evidence="4" id="KW-1185">Reference proteome</keyword>
<dbReference type="SUPFAM" id="SSF52266">
    <property type="entry name" value="SGNH hydrolase"/>
    <property type="match status" value="1"/>
</dbReference>
<dbReference type="Pfam" id="PF14606">
    <property type="entry name" value="Lipase_GDSL_3"/>
    <property type="match status" value="1"/>
</dbReference>
<feature type="domain" description="SGNH hydrolase-type esterase" evidence="1">
    <location>
        <begin position="167"/>
        <end position="339"/>
    </location>
</feature>
<evidence type="ECO:0000259" key="1">
    <source>
        <dbReference type="Pfam" id="PF14606"/>
    </source>
</evidence>
<evidence type="ECO:0000259" key="2">
    <source>
        <dbReference type="Pfam" id="PF14607"/>
    </source>
</evidence>
<dbReference type="Gene3D" id="2.60.120.260">
    <property type="entry name" value="Galactose-binding domain-like"/>
    <property type="match status" value="1"/>
</dbReference>
<gene>
    <name evidence="3" type="ORF">K340107D12_34770</name>
</gene>